<dbReference type="SUPFAM" id="SSF54631">
    <property type="entry name" value="CBS-domain pair"/>
    <property type="match status" value="1"/>
</dbReference>
<dbReference type="Pfam" id="PF00571">
    <property type="entry name" value="CBS"/>
    <property type="match status" value="1"/>
</dbReference>
<dbReference type="InterPro" id="IPR005835">
    <property type="entry name" value="NTP_transferase_dom"/>
</dbReference>
<dbReference type="PROSITE" id="PS51371">
    <property type="entry name" value="CBS"/>
    <property type="match status" value="1"/>
</dbReference>
<dbReference type="CDD" id="cd06426">
    <property type="entry name" value="NTP_transferase_like_2"/>
    <property type="match status" value="1"/>
</dbReference>
<dbReference type="CDD" id="cd04607">
    <property type="entry name" value="CBS_pair_NTP_transferase_assoc"/>
    <property type="match status" value="1"/>
</dbReference>
<dbReference type="Gene3D" id="3.90.550.10">
    <property type="entry name" value="Spore Coat Polysaccharide Biosynthesis Protein SpsA, Chain A"/>
    <property type="match status" value="1"/>
</dbReference>
<reference evidence="3" key="2">
    <citation type="submission" date="2021-04" db="EMBL/GenBank/DDBJ databases">
        <title>Isolation and characterization of a novel species of the genus Sulfurimonas.</title>
        <authorList>
            <person name="Fukui M."/>
        </authorList>
    </citation>
    <scope>NUCLEOTIDE SEQUENCE</scope>
    <source>
        <strain evidence="3">H1576</strain>
    </source>
</reference>
<keyword evidence="1" id="KW-0129">CBS domain</keyword>
<dbReference type="EMBL" id="CP046072">
    <property type="protein sequence ID" value="QSZ40737.1"/>
    <property type="molecule type" value="Genomic_DNA"/>
</dbReference>
<feature type="domain" description="CBS" evidence="2">
    <location>
        <begin position="1"/>
        <end position="60"/>
    </location>
</feature>
<accession>A0A975AY50</accession>
<organism evidence="3 4">
    <name type="scientific">Sulfurimonas aquatica</name>
    <dbReference type="NCBI Taxonomy" id="2672570"/>
    <lineage>
        <taxon>Bacteria</taxon>
        <taxon>Pseudomonadati</taxon>
        <taxon>Campylobacterota</taxon>
        <taxon>Epsilonproteobacteria</taxon>
        <taxon>Campylobacterales</taxon>
        <taxon>Sulfurimonadaceae</taxon>
        <taxon>Sulfurimonas</taxon>
    </lineage>
</organism>
<dbReference type="PANTHER" id="PTHR22572">
    <property type="entry name" value="SUGAR-1-PHOSPHATE GUANYL TRANSFERASE"/>
    <property type="match status" value="1"/>
</dbReference>
<protein>
    <submittedName>
        <fullName evidence="3">CBS domain-containing protein</fullName>
    </submittedName>
</protein>
<reference evidence="3" key="1">
    <citation type="submission" date="2019-11" db="EMBL/GenBank/DDBJ databases">
        <authorList>
            <person name="Kojima H."/>
        </authorList>
    </citation>
    <scope>NUCLEOTIDE SEQUENCE</scope>
    <source>
        <strain evidence="3">H1576</strain>
    </source>
</reference>
<proteinExistence type="predicted"/>
<dbReference type="KEGG" id="saqt:GJV85_00910"/>
<dbReference type="SUPFAM" id="SSF53448">
    <property type="entry name" value="Nucleotide-diphospho-sugar transferases"/>
    <property type="match status" value="1"/>
</dbReference>
<keyword evidence="4" id="KW-1185">Reference proteome</keyword>
<dbReference type="InterPro" id="IPR046342">
    <property type="entry name" value="CBS_dom_sf"/>
</dbReference>
<gene>
    <name evidence="3" type="ORF">GJV85_00910</name>
</gene>
<dbReference type="InterPro" id="IPR000644">
    <property type="entry name" value="CBS_dom"/>
</dbReference>
<evidence type="ECO:0000313" key="3">
    <source>
        <dbReference type="EMBL" id="QSZ40737.1"/>
    </source>
</evidence>
<evidence type="ECO:0000313" key="4">
    <source>
        <dbReference type="Proteomes" id="UP000671852"/>
    </source>
</evidence>
<evidence type="ECO:0000259" key="2">
    <source>
        <dbReference type="PROSITE" id="PS51371"/>
    </source>
</evidence>
<name>A0A975AY50_9BACT</name>
<sequence length="350" mass="39807">MKSIDKIKLTTGSTIKEAMKAIDVGAMKIALVVDKDERLLGVLTDGDIRRALLGDMSFDSTVESIVQKNPLVCYINDSREDILAKAVGKKIYHMPILDMKDRVVGIEDIDSLLESRNRVNRVVLMVGGLGSRLRPLTEDTPKPMLKVGNKPILETIINNFKQYGFKDIILSVNYKADIVKSHFGDGSRFGVNIEYVYEDKRMGTAGALSLMSGKFDEPFFVMNGDLLTNVNFEHFLNFHMENDSRATMAVREYEYQVPYGVINQEEGAITSIVEKPIQRFYVNAGIYILDPCILKKIPYNIFYDMPTLFEDLIKSEKPPISFPVHEYWLDIGQMNELKQARDEYATIFEE</sequence>
<dbReference type="AlphaFoldDB" id="A0A975AY50"/>
<dbReference type="Proteomes" id="UP000671852">
    <property type="component" value="Chromosome"/>
</dbReference>
<evidence type="ECO:0000256" key="1">
    <source>
        <dbReference type="PROSITE-ProRule" id="PRU00703"/>
    </source>
</evidence>
<dbReference type="InterPro" id="IPR029044">
    <property type="entry name" value="Nucleotide-diphossugar_trans"/>
</dbReference>
<dbReference type="RefSeq" id="WP_207562016.1">
    <property type="nucleotide sequence ID" value="NZ_CP046072.1"/>
</dbReference>
<dbReference type="SMART" id="SM00116">
    <property type="entry name" value="CBS"/>
    <property type="match status" value="2"/>
</dbReference>
<dbReference type="InterPro" id="IPR050486">
    <property type="entry name" value="Mannose-1P_guanyltransferase"/>
</dbReference>
<dbReference type="Pfam" id="PF00483">
    <property type="entry name" value="NTP_transferase"/>
    <property type="match status" value="1"/>
</dbReference>
<dbReference type="Gene3D" id="3.10.580.10">
    <property type="entry name" value="CBS-domain"/>
    <property type="match status" value="1"/>
</dbReference>